<evidence type="ECO:0000313" key="2">
    <source>
        <dbReference type="EMBL" id="UQS86324.1"/>
    </source>
</evidence>
<sequence>MGDENGDAQCIVDGKRYPVEAGMYLHELRRPLYNQIKNEHRTATPQSFICNHHLLDYRINRIDQMIHSDDLHNQRINRRLTKALQDDNYEVTDVNKVLSDQQTFGERVADGVARFGGSWTFILIFVAILATWMVLNVTHLFGVKFDPYPFILLNLFLSCIAAIQAPIIMMSQNRSADRDRMDAENDFHVNLKSEHELRILHAKLDHLNQSQMPHTLEISRLQLEMMGEIRGEIEKLRMEHIKLNQSKEDSEHAR</sequence>
<dbReference type="AlphaFoldDB" id="A0A976X514"/>
<dbReference type="RefSeq" id="WP_260116133.1">
    <property type="nucleotide sequence ID" value="NZ_CP093361.1"/>
</dbReference>
<dbReference type="PANTHER" id="PTHR41386">
    <property type="entry name" value="INTEGRAL MEMBRANE PROTEIN-RELATED"/>
    <property type="match status" value="1"/>
</dbReference>
<gene>
    <name evidence="2" type="ORF">MOO44_05205</name>
</gene>
<reference evidence="2" key="1">
    <citation type="journal article" date="2022" name="Int. J. Syst. Evol. Microbiol.">
        <title>Apilactobacillus apisilvae sp. nov., Nicolia spurrieriana gen. nov. sp. nov., Bombilactobacillus folatiphilus sp. nov. and Bombilactobacillus thymidiniphilus sp. nov., four new lactic acid bacterial isolates from stingless bees Tetragonula carbonaria and Austroplebeia australis.</title>
        <authorList>
            <person name="Oliphant S.A."/>
            <person name="Watson-Haigh N.S."/>
            <person name="Sumby K.M."/>
            <person name="Gardner J."/>
            <person name="Groom S."/>
            <person name="Jiranek V."/>
        </authorList>
    </citation>
    <scope>NUCLEOTIDE SEQUENCE</scope>
    <source>
        <strain evidence="2">SGEP1_A5</strain>
    </source>
</reference>
<dbReference type="EMBL" id="CP093361">
    <property type="protein sequence ID" value="UQS86324.1"/>
    <property type="molecule type" value="Genomic_DNA"/>
</dbReference>
<proteinExistence type="predicted"/>
<protein>
    <submittedName>
        <fullName evidence="2">DUF1003 domain-containing protein</fullName>
    </submittedName>
</protein>
<name>A0A976X514_9LACO</name>
<feature type="transmembrane region" description="Helical" evidence="1">
    <location>
        <begin position="148"/>
        <end position="171"/>
    </location>
</feature>
<keyword evidence="1" id="KW-1133">Transmembrane helix</keyword>
<feature type="transmembrane region" description="Helical" evidence="1">
    <location>
        <begin position="121"/>
        <end position="142"/>
    </location>
</feature>
<keyword evidence="1" id="KW-0472">Membrane</keyword>
<dbReference type="InterPro" id="IPR010406">
    <property type="entry name" value="DUF1003"/>
</dbReference>
<evidence type="ECO:0000313" key="3">
    <source>
        <dbReference type="Proteomes" id="UP000831181"/>
    </source>
</evidence>
<dbReference type="PANTHER" id="PTHR41386:SF1">
    <property type="entry name" value="MEMBRANE PROTEIN"/>
    <property type="match status" value="1"/>
</dbReference>
<keyword evidence="1" id="KW-0812">Transmembrane</keyword>
<organism evidence="2 3">
    <name type="scientific">Nicoliella spurrieriana</name>
    <dbReference type="NCBI Taxonomy" id="2925830"/>
    <lineage>
        <taxon>Bacteria</taxon>
        <taxon>Bacillati</taxon>
        <taxon>Bacillota</taxon>
        <taxon>Bacilli</taxon>
        <taxon>Lactobacillales</taxon>
        <taxon>Lactobacillaceae</taxon>
        <taxon>Nicoliella</taxon>
    </lineage>
</organism>
<keyword evidence="3" id="KW-1185">Reference proteome</keyword>
<evidence type="ECO:0000256" key="1">
    <source>
        <dbReference type="SAM" id="Phobius"/>
    </source>
</evidence>
<accession>A0A976X514</accession>
<dbReference type="KEGG" id="lbe:MOO44_05205"/>
<dbReference type="Proteomes" id="UP000831181">
    <property type="component" value="Chromosome"/>
</dbReference>
<dbReference type="Pfam" id="PF06210">
    <property type="entry name" value="DUF1003"/>
    <property type="match status" value="1"/>
</dbReference>